<keyword evidence="6 8" id="KW-1133">Transmembrane helix</keyword>
<dbReference type="PANTHER" id="PTHR11040:SF211">
    <property type="entry name" value="ZINC TRANSPORTER ZIP11"/>
    <property type="match status" value="1"/>
</dbReference>
<reference evidence="9" key="1">
    <citation type="journal article" date="2021" name="PeerJ">
        <title>Extensive microbial diversity within the chicken gut microbiome revealed by metagenomics and culture.</title>
        <authorList>
            <person name="Gilroy R."/>
            <person name="Ravi A."/>
            <person name="Getino M."/>
            <person name="Pursley I."/>
            <person name="Horton D.L."/>
            <person name="Alikhan N.F."/>
            <person name="Baker D."/>
            <person name="Gharbi K."/>
            <person name="Hall N."/>
            <person name="Watson M."/>
            <person name="Adriaenssens E.M."/>
            <person name="Foster-Nyarko E."/>
            <person name="Jarju S."/>
            <person name="Secka A."/>
            <person name="Antonio M."/>
            <person name="Oren A."/>
            <person name="Chaudhuri R.R."/>
            <person name="La Ragione R."/>
            <person name="Hildebrand F."/>
            <person name="Pallen M.J."/>
        </authorList>
    </citation>
    <scope>NUCLEOTIDE SEQUENCE</scope>
    <source>
        <strain evidence="9">26628</strain>
    </source>
</reference>
<feature type="transmembrane region" description="Helical" evidence="8">
    <location>
        <begin position="178"/>
        <end position="200"/>
    </location>
</feature>
<evidence type="ECO:0000256" key="3">
    <source>
        <dbReference type="ARBA" id="ARBA00022475"/>
    </source>
</evidence>
<keyword evidence="7 8" id="KW-0472">Membrane</keyword>
<dbReference type="Pfam" id="PF02535">
    <property type="entry name" value="Zip"/>
    <property type="match status" value="1"/>
</dbReference>
<dbReference type="GO" id="GO:0005385">
    <property type="term" value="F:zinc ion transmembrane transporter activity"/>
    <property type="evidence" value="ECO:0007669"/>
    <property type="project" value="TreeGrafter"/>
</dbReference>
<accession>A0A9D1VTB8</accession>
<name>A0A9D1VTB8_9FIRM</name>
<evidence type="ECO:0000256" key="2">
    <source>
        <dbReference type="ARBA" id="ARBA00006939"/>
    </source>
</evidence>
<keyword evidence="4 8" id="KW-0812">Transmembrane</keyword>
<evidence type="ECO:0000313" key="9">
    <source>
        <dbReference type="EMBL" id="HIX46501.1"/>
    </source>
</evidence>
<feature type="transmembrane region" description="Helical" evidence="8">
    <location>
        <begin position="143"/>
        <end position="166"/>
    </location>
</feature>
<evidence type="ECO:0000256" key="5">
    <source>
        <dbReference type="ARBA" id="ARBA00022833"/>
    </source>
</evidence>
<dbReference type="InterPro" id="IPR003689">
    <property type="entry name" value="ZIP"/>
</dbReference>
<gene>
    <name evidence="9" type="ORF">H9737_02280</name>
</gene>
<feature type="transmembrane region" description="Helical" evidence="8">
    <location>
        <begin position="114"/>
        <end position="137"/>
    </location>
</feature>
<evidence type="ECO:0000313" key="10">
    <source>
        <dbReference type="Proteomes" id="UP000824249"/>
    </source>
</evidence>
<reference evidence="9" key="2">
    <citation type="submission" date="2021-04" db="EMBL/GenBank/DDBJ databases">
        <authorList>
            <person name="Gilroy R."/>
        </authorList>
    </citation>
    <scope>NUCLEOTIDE SEQUENCE</scope>
    <source>
        <strain evidence="9">26628</strain>
    </source>
</reference>
<feature type="transmembrane region" description="Helical" evidence="8">
    <location>
        <begin position="236"/>
        <end position="256"/>
    </location>
</feature>
<feature type="transmembrane region" description="Helical" evidence="8">
    <location>
        <begin position="206"/>
        <end position="224"/>
    </location>
</feature>
<dbReference type="PANTHER" id="PTHR11040">
    <property type="entry name" value="ZINC/IRON TRANSPORTER"/>
    <property type="match status" value="1"/>
</dbReference>
<comment type="similarity">
    <text evidence="2">Belongs to the ZIP transporter (TC 2.A.5) family.</text>
</comment>
<evidence type="ECO:0000256" key="1">
    <source>
        <dbReference type="ARBA" id="ARBA00004651"/>
    </source>
</evidence>
<comment type="caution">
    <text evidence="9">The sequence shown here is derived from an EMBL/GenBank/DDBJ whole genome shotgun (WGS) entry which is preliminary data.</text>
</comment>
<dbReference type="EMBL" id="DXFD01000039">
    <property type="protein sequence ID" value="HIX46501.1"/>
    <property type="molecule type" value="Genomic_DNA"/>
</dbReference>
<evidence type="ECO:0000256" key="6">
    <source>
        <dbReference type="ARBA" id="ARBA00022989"/>
    </source>
</evidence>
<dbReference type="Proteomes" id="UP000824249">
    <property type="component" value="Unassembled WGS sequence"/>
</dbReference>
<evidence type="ECO:0000256" key="4">
    <source>
        <dbReference type="ARBA" id="ARBA00022692"/>
    </source>
</evidence>
<keyword evidence="3" id="KW-1003">Cell membrane</keyword>
<dbReference type="AlphaFoldDB" id="A0A9D1VTB8"/>
<proteinExistence type="inferred from homology"/>
<sequence length="257" mass="26706">MEWIMSQPSWMQALLATCFTYGMTALGAALVFVLRRCSAPVVDGMQGTAAGLMIAASFFSLLLPAKESLSAGALSTALILTGGFCIGGLFILLTDLWMRRSRAFAERGMRSGALTCFAMTLHNIPEGFAVGVAFGSIVNGDGFVAAAMLALGIGIQNFPEGLCVAVPLRRSGMCAGKAFFFGQLSGLVEIAAGVLGALAVQLIRLLLPWALTFSAGAMIVVACGELIPSCVRDDKTIALCGVTGGFALMMLLDVLFG</sequence>
<keyword evidence="5" id="KW-0862">Zinc</keyword>
<evidence type="ECO:0000256" key="8">
    <source>
        <dbReference type="SAM" id="Phobius"/>
    </source>
</evidence>
<feature type="transmembrane region" description="Helical" evidence="8">
    <location>
        <begin position="71"/>
        <end position="93"/>
    </location>
</feature>
<protein>
    <submittedName>
        <fullName evidence="9">ZIP family metal transporter</fullName>
    </submittedName>
</protein>
<dbReference type="GO" id="GO:0005886">
    <property type="term" value="C:plasma membrane"/>
    <property type="evidence" value="ECO:0007669"/>
    <property type="project" value="UniProtKB-SubCell"/>
</dbReference>
<comment type="subcellular location">
    <subcellularLocation>
        <location evidence="1">Cell membrane</location>
        <topology evidence="1">Multi-pass membrane protein</topology>
    </subcellularLocation>
</comment>
<organism evidence="9 10">
    <name type="scientific">Candidatus Borkfalkia faecigallinarum</name>
    <dbReference type="NCBI Taxonomy" id="2838509"/>
    <lineage>
        <taxon>Bacteria</taxon>
        <taxon>Bacillati</taxon>
        <taxon>Bacillota</taxon>
        <taxon>Clostridia</taxon>
        <taxon>Christensenellales</taxon>
        <taxon>Christensenellaceae</taxon>
        <taxon>Candidatus Borkfalkia</taxon>
    </lineage>
</organism>
<evidence type="ECO:0000256" key="7">
    <source>
        <dbReference type="ARBA" id="ARBA00023136"/>
    </source>
</evidence>
<feature type="transmembrane region" description="Helical" evidence="8">
    <location>
        <begin position="12"/>
        <end position="34"/>
    </location>
</feature>
<feature type="transmembrane region" description="Helical" evidence="8">
    <location>
        <begin position="46"/>
        <end position="65"/>
    </location>
</feature>